<keyword evidence="1" id="KW-1133">Transmembrane helix</keyword>
<keyword evidence="1" id="KW-0472">Membrane</keyword>
<keyword evidence="1" id="KW-0812">Transmembrane</keyword>
<evidence type="ECO:0000313" key="3">
    <source>
        <dbReference type="Proteomes" id="UP000176444"/>
    </source>
</evidence>
<accession>A0A1F4USR4</accession>
<proteinExistence type="predicted"/>
<reference evidence="2 3" key="1">
    <citation type="journal article" date="2016" name="Nat. Commun.">
        <title>Thousands of microbial genomes shed light on interconnected biogeochemical processes in an aquifer system.</title>
        <authorList>
            <person name="Anantharaman K."/>
            <person name="Brown C.T."/>
            <person name="Hug L.A."/>
            <person name="Sharon I."/>
            <person name="Castelle C.J."/>
            <person name="Probst A.J."/>
            <person name="Thomas B.C."/>
            <person name="Singh A."/>
            <person name="Wilkins M.J."/>
            <person name="Karaoz U."/>
            <person name="Brodie E.L."/>
            <person name="Williams K.H."/>
            <person name="Hubbard S.S."/>
            <person name="Banfield J.F."/>
        </authorList>
    </citation>
    <scope>NUCLEOTIDE SEQUENCE [LARGE SCALE GENOMIC DNA]</scope>
</reference>
<feature type="transmembrane region" description="Helical" evidence="1">
    <location>
        <begin position="193"/>
        <end position="212"/>
    </location>
</feature>
<name>A0A1F4USR4_UNCKA</name>
<feature type="transmembrane region" description="Helical" evidence="1">
    <location>
        <begin position="153"/>
        <end position="172"/>
    </location>
</feature>
<comment type="caution">
    <text evidence="2">The sequence shown here is derived from an EMBL/GenBank/DDBJ whole genome shotgun (WGS) entry which is preliminary data.</text>
</comment>
<feature type="transmembrane region" description="Helical" evidence="1">
    <location>
        <begin position="232"/>
        <end position="254"/>
    </location>
</feature>
<feature type="transmembrane region" description="Helical" evidence="1">
    <location>
        <begin position="129"/>
        <end position="147"/>
    </location>
</feature>
<evidence type="ECO:0000313" key="2">
    <source>
        <dbReference type="EMBL" id="OGC48011.1"/>
    </source>
</evidence>
<dbReference type="AlphaFoldDB" id="A0A1F4USR4"/>
<gene>
    <name evidence="2" type="ORF">A2713_00650</name>
</gene>
<organism evidence="2 3">
    <name type="scientific">candidate division WWE3 bacterium RIFCSPHIGHO2_01_FULL_35_17</name>
    <dbReference type="NCBI Taxonomy" id="1802614"/>
    <lineage>
        <taxon>Bacteria</taxon>
        <taxon>Katanobacteria</taxon>
    </lineage>
</organism>
<feature type="transmembrane region" description="Helical" evidence="1">
    <location>
        <begin position="100"/>
        <end position="122"/>
    </location>
</feature>
<protein>
    <submittedName>
        <fullName evidence="2">Uncharacterized protein</fullName>
    </submittedName>
</protein>
<feature type="transmembrane region" description="Helical" evidence="1">
    <location>
        <begin position="40"/>
        <end position="59"/>
    </location>
</feature>
<dbReference type="EMBL" id="MEUX01000003">
    <property type="protein sequence ID" value="OGC48011.1"/>
    <property type="molecule type" value="Genomic_DNA"/>
</dbReference>
<feature type="transmembrane region" description="Helical" evidence="1">
    <location>
        <begin position="71"/>
        <end position="88"/>
    </location>
</feature>
<feature type="transmembrane region" description="Helical" evidence="1">
    <location>
        <begin position="7"/>
        <end position="28"/>
    </location>
</feature>
<sequence length="263" mass="30568">MKNKIKHIIFITVLAAVFLIALFSSSRIEHFKENGNIDDLIAPIFAILVFAAYFGWLYFKAIKNYPVFKKFFWLSVFIAFIGEMSMGLDTKIETAVSGSYWEFLAMPLAYLTLGMIAFYLSLLIKSKRIYYLAMFIVGVPLLEVLLLKNITILTFPPFTILSASFYWTLSVYPRYFANPEISWELKRKRLKRIVISALVSLFIIAPIMIFGLGIRQPDFIERGINFIPLDMWVLGIGVTFYAIIFFMDFLPDIIKKDYWLKEK</sequence>
<evidence type="ECO:0000256" key="1">
    <source>
        <dbReference type="SAM" id="Phobius"/>
    </source>
</evidence>
<dbReference type="Proteomes" id="UP000176444">
    <property type="component" value="Unassembled WGS sequence"/>
</dbReference>